<dbReference type="Gene3D" id="3.40.605.10">
    <property type="entry name" value="Aldehyde Dehydrogenase, Chain A, domain 1"/>
    <property type="match status" value="1"/>
</dbReference>
<evidence type="ECO:0000259" key="3">
    <source>
        <dbReference type="Pfam" id="PF00171"/>
    </source>
</evidence>
<comment type="caution">
    <text evidence="4">The sequence shown here is derived from an EMBL/GenBank/DDBJ whole genome shotgun (WGS) entry which is preliminary data.</text>
</comment>
<dbReference type="InterPro" id="IPR016161">
    <property type="entry name" value="Ald_DH/histidinol_DH"/>
</dbReference>
<dbReference type="PANTHER" id="PTHR42991">
    <property type="entry name" value="ALDEHYDE DEHYDROGENASE"/>
    <property type="match status" value="1"/>
</dbReference>
<dbReference type="InterPro" id="IPR016162">
    <property type="entry name" value="Ald_DH_N"/>
</dbReference>
<dbReference type="InterPro" id="IPR051020">
    <property type="entry name" value="ALDH-related_metabolic_enz"/>
</dbReference>
<evidence type="ECO:0000256" key="2">
    <source>
        <dbReference type="ARBA" id="ARBA00023002"/>
    </source>
</evidence>
<dbReference type="SUPFAM" id="SSF53720">
    <property type="entry name" value="ALDH-like"/>
    <property type="match status" value="1"/>
</dbReference>
<dbReference type="Gene3D" id="3.40.309.10">
    <property type="entry name" value="Aldehyde Dehydrogenase, Chain A, domain 2"/>
    <property type="match status" value="1"/>
</dbReference>
<dbReference type="Pfam" id="PF00171">
    <property type="entry name" value="Aldedh"/>
    <property type="match status" value="1"/>
</dbReference>
<dbReference type="Proteomes" id="UP001240171">
    <property type="component" value="Unassembled WGS sequence"/>
</dbReference>
<feature type="domain" description="Aldehyde dehydrogenase" evidence="3">
    <location>
        <begin position="19"/>
        <end position="469"/>
    </location>
</feature>
<gene>
    <name evidence="4" type="ORF">Q5741_17945</name>
</gene>
<protein>
    <submittedName>
        <fullName evidence="4">Aldehyde dehydrogenase family protein</fullName>
    </submittedName>
</protein>
<dbReference type="RefSeq" id="WP_305025505.1">
    <property type="nucleotide sequence ID" value="NZ_JAUQTB010000014.1"/>
</dbReference>
<dbReference type="InterPro" id="IPR016163">
    <property type="entry name" value="Ald_DH_C"/>
</dbReference>
<name>A0ABT9CGA8_9BACL</name>
<keyword evidence="5" id="KW-1185">Reference proteome</keyword>
<organism evidence="4 5">
    <name type="scientific">Paenibacillus lacisoli</name>
    <dbReference type="NCBI Taxonomy" id="3064525"/>
    <lineage>
        <taxon>Bacteria</taxon>
        <taxon>Bacillati</taxon>
        <taxon>Bacillota</taxon>
        <taxon>Bacilli</taxon>
        <taxon>Bacillales</taxon>
        <taxon>Paenibacillaceae</taxon>
        <taxon>Paenibacillus</taxon>
    </lineage>
</organism>
<dbReference type="EMBL" id="JAUQTB010000014">
    <property type="protein sequence ID" value="MDO7908287.1"/>
    <property type="molecule type" value="Genomic_DNA"/>
</dbReference>
<proteinExistence type="inferred from homology"/>
<reference evidence="4 5" key="1">
    <citation type="submission" date="2023-07" db="EMBL/GenBank/DDBJ databases">
        <title>Paenibacillus sp. JX-17 nov. isolated from soil.</title>
        <authorList>
            <person name="Wan Y."/>
            <person name="Liu B."/>
        </authorList>
    </citation>
    <scope>NUCLEOTIDE SEQUENCE [LARGE SCALE GENOMIC DNA]</scope>
    <source>
        <strain evidence="4 5">JX-17</strain>
    </source>
</reference>
<evidence type="ECO:0000256" key="1">
    <source>
        <dbReference type="ARBA" id="ARBA00009986"/>
    </source>
</evidence>
<evidence type="ECO:0000313" key="5">
    <source>
        <dbReference type="Proteomes" id="UP001240171"/>
    </source>
</evidence>
<keyword evidence="2" id="KW-0560">Oxidoreductase</keyword>
<comment type="similarity">
    <text evidence="1">Belongs to the aldehyde dehydrogenase family.</text>
</comment>
<sequence>MNKQHLWIGGQEHEAAAYTELRSPYSGELVAEVAEAGAAEVDAAITAAARAAGKMRAMPAHQRADILEQLAAKLHARREEAARLIAAEAAKPVKTALAEVDRTVQTYKFAAEEAKRIHGETVPLDAAPGGEGRLAYTVKYPVGVVGAITPFNFPMNLVAHKVGPALAAGNTVVLKPAEQTPLSSYFIAGLLHEAGLPAGALNVISGDGKTVGDRLVTDPRVNYITFTGSPRVGTEIRSKAGLKKVMLELGSNSAVIIDRDTEIDKIAARCVSGAFGYQGQVCISLQRIYVLQERYDEFVTKFVEAAKTLKTGDPFSEETDVSALISAKDVQRTLDWIREAREGGAELMLGGQAEGQVLQPTVLLNVNPEAKVSSHEVFAPIVMINPVHSLEEAIEHVNHSDYGLQAGIFTQDLRAALDASERLHVGGVMINDIPTFRVDHMPYGGVKQSGVGREGVKYAMEEMLEMKLVVFNRTLE</sequence>
<dbReference type="PANTHER" id="PTHR42991:SF1">
    <property type="entry name" value="ALDEHYDE DEHYDROGENASE"/>
    <property type="match status" value="1"/>
</dbReference>
<accession>A0ABT9CGA8</accession>
<dbReference type="CDD" id="cd07149">
    <property type="entry name" value="ALDH_y4uC"/>
    <property type="match status" value="1"/>
</dbReference>
<dbReference type="InterPro" id="IPR015590">
    <property type="entry name" value="Aldehyde_DH_dom"/>
</dbReference>
<evidence type="ECO:0000313" key="4">
    <source>
        <dbReference type="EMBL" id="MDO7908287.1"/>
    </source>
</evidence>